<dbReference type="EMBL" id="FRXN01000001">
    <property type="protein sequence ID" value="SHO59484.1"/>
    <property type="molecule type" value="Genomic_DNA"/>
</dbReference>
<dbReference type="GO" id="GO:0046872">
    <property type="term" value="F:metal ion binding"/>
    <property type="evidence" value="ECO:0007669"/>
    <property type="project" value="UniProtKB-KW"/>
</dbReference>
<keyword evidence="1" id="KW-0328">Glycosyltransferase</keyword>
<dbReference type="RefSeq" id="WP_073569817.1">
    <property type="nucleotide sequence ID" value="NZ_FRXN01000001.1"/>
</dbReference>
<dbReference type="PANTHER" id="PTHR13778">
    <property type="entry name" value="GLYCOSYLTRANSFERASE 8 DOMAIN-CONTAINING PROTEIN"/>
    <property type="match status" value="1"/>
</dbReference>
<gene>
    <name evidence="4" type="ORF">SAMN04488108_0120</name>
</gene>
<keyword evidence="3" id="KW-0479">Metal-binding</keyword>
<protein>
    <submittedName>
        <fullName evidence="4">Lipopolysaccharide biosynthesis protein, LPS:glycosyltransferase</fullName>
    </submittedName>
</protein>
<evidence type="ECO:0000313" key="4">
    <source>
        <dbReference type="EMBL" id="SHO59484.1"/>
    </source>
</evidence>
<accession>A0A1M7Z3Q5</accession>
<dbReference type="GO" id="GO:0016757">
    <property type="term" value="F:glycosyltransferase activity"/>
    <property type="evidence" value="ECO:0007669"/>
    <property type="project" value="UniProtKB-KW"/>
</dbReference>
<evidence type="ECO:0000256" key="2">
    <source>
        <dbReference type="ARBA" id="ARBA00022679"/>
    </source>
</evidence>
<dbReference type="STRING" id="1073327.SAMN04488108_0120"/>
<keyword evidence="5" id="KW-1185">Reference proteome</keyword>
<sequence length="307" mass="35736">MKDTNSRTYPVLLAFDKNFLGPATVTIHSLIKNNPDLNFSFYIICQGPDNSWLKPIEEFVKKKGASFTVKEVGFDSLKNVKVELHFSVATYLRLFSADLISEDKALYLDTDIIVNGSVSDLFNVELGDHALAAVSDPKIEDFGRLELSKEEGYFNSGMIVLNLNKWREMQLGEKALEYIFKYPDKIKYADQCGLNAVLKGEWLRLDPKWNVQTSFFDNEIFSVAVSQFGKEKFQNAIKNPIIIHYTEASKPWHFQNKHPLKDLYWTYLNETEYAQEFKNKYGLKDYVKWGIPKSIKKRYWRYLKNKN</sequence>
<evidence type="ECO:0000256" key="3">
    <source>
        <dbReference type="ARBA" id="ARBA00022723"/>
    </source>
</evidence>
<evidence type="ECO:0000313" key="5">
    <source>
        <dbReference type="Proteomes" id="UP000184609"/>
    </source>
</evidence>
<dbReference type="AlphaFoldDB" id="A0A1M7Z3Q5"/>
<keyword evidence="2 4" id="KW-0808">Transferase</keyword>
<dbReference type="Proteomes" id="UP000184609">
    <property type="component" value="Unassembled WGS sequence"/>
</dbReference>
<dbReference type="CDD" id="cd04194">
    <property type="entry name" value="GT8_A4GalT_like"/>
    <property type="match status" value="1"/>
</dbReference>
<name>A0A1M7Z3Q5_9BACT</name>
<organism evidence="4 5">
    <name type="scientific">Algoriphagus zhangzhouensis</name>
    <dbReference type="NCBI Taxonomy" id="1073327"/>
    <lineage>
        <taxon>Bacteria</taxon>
        <taxon>Pseudomonadati</taxon>
        <taxon>Bacteroidota</taxon>
        <taxon>Cytophagia</taxon>
        <taxon>Cytophagales</taxon>
        <taxon>Cyclobacteriaceae</taxon>
        <taxon>Algoriphagus</taxon>
    </lineage>
</organism>
<reference evidence="5" key="1">
    <citation type="submission" date="2016-12" db="EMBL/GenBank/DDBJ databases">
        <authorList>
            <person name="Varghese N."/>
            <person name="Submissions S."/>
        </authorList>
    </citation>
    <scope>NUCLEOTIDE SEQUENCE [LARGE SCALE GENOMIC DNA]</scope>
    <source>
        <strain evidence="5">DSM 25035</strain>
    </source>
</reference>
<proteinExistence type="predicted"/>
<dbReference type="InterPro" id="IPR050748">
    <property type="entry name" value="Glycosyltrans_8_dom-fam"/>
</dbReference>
<dbReference type="InterPro" id="IPR002495">
    <property type="entry name" value="Glyco_trans_8"/>
</dbReference>
<dbReference type="InterPro" id="IPR029044">
    <property type="entry name" value="Nucleotide-diphossugar_trans"/>
</dbReference>
<dbReference type="Gene3D" id="3.90.550.10">
    <property type="entry name" value="Spore Coat Polysaccharide Biosynthesis Protein SpsA, Chain A"/>
    <property type="match status" value="1"/>
</dbReference>
<dbReference type="PANTHER" id="PTHR13778:SF47">
    <property type="entry name" value="LIPOPOLYSACCHARIDE 1,3-GALACTOSYLTRANSFERASE"/>
    <property type="match status" value="1"/>
</dbReference>
<dbReference type="SUPFAM" id="SSF53448">
    <property type="entry name" value="Nucleotide-diphospho-sugar transferases"/>
    <property type="match status" value="1"/>
</dbReference>
<evidence type="ECO:0000256" key="1">
    <source>
        <dbReference type="ARBA" id="ARBA00022676"/>
    </source>
</evidence>
<dbReference type="Pfam" id="PF01501">
    <property type="entry name" value="Glyco_transf_8"/>
    <property type="match status" value="1"/>
</dbReference>